<feature type="transmembrane region" description="Helical" evidence="1">
    <location>
        <begin position="332"/>
        <end position="352"/>
    </location>
</feature>
<reference evidence="2" key="1">
    <citation type="submission" date="2022-06" db="EMBL/GenBank/DDBJ databases">
        <title>Uncovering the hologenomic basis of an extraordinary plant invasion.</title>
        <authorList>
            <person name="Bieker V.C."/>
            <person name="Martin M.D."/>
            <person name="Gilbert T."/>
            <person name="Hodgins K."/>
            <person name="Battlay P."/>
            <person name="Petersen B."/>
            <person name="Wilson J."/>
        </authorList>
    </citation>
    <scope>NUCLEOTIDE SEQUENCE</scope>
    <source>
        <strain evidence="2">AA19_3_7</strain>
        <tissue evidence="2">Leaf</tissue>
    </source>
</reference>
<evidence type="ECO:0000313" key="2">
    <source>
        <dbReference type="EMBL" id="KAI7751530.1"/>
    </source>
</evidence>
<feature type="transmembrane region" description="Helical" evidence="1">
    <location>
        <begin position="372"/>
        <end position="394"/>
    </location>
</feature>
<comment type="caution">
    <text evidence="2">The sequence shown here is derived from an EMBL/GenBank/DDBJ whole genome shotgun (WGS) entry which is preliminary data.</text>
</comment>
<dbReference type="PANTHER" id="PTHR36774">
    <property type="entry name" value="INSULIN-INDUCED PROTEIN"/>
    <property type="match status" value="1"/>
</dbReference>
<dbReference type="PANTHER" id="PTHR36774:SF1">
    <property type="entry name" value="INSULIN-INDUCED PROTEIN"/>
    <property type="match status" value="1"/>
</dbReference>
<keyword evidence="1" id="KW-0812">Transmembrane</keyword>
<evidence type="ECO:0000256" key="1">
    <source>
        <dbReference type="SAM" id="Phobius"/>
    </source>
</evidence>
<organism evidence="2 3">
    <name type="scientific">Ambrosia artemisiifolia</name>
    <name type="common">Common ragweed</name>
    <dbReference type="NCBI Taxonomy" id="4212"/>
    <lineage>
        <taxon>Eukaryota</taxon>
        <taxon>Viridiplantae</taxon>
        <taxon>Streptophyta</taxon>
        <taxon>Embryophyta</taxon>
        <taxon>Tracheophyta</taxon>
        <taxon>Spermatophyta</taxon>
        <taxon>Magnoliopsida</taxon>
        <taxon>eudicotyledons</taxon>
        <taxon>Gunneridae</taxon>
        <taxon>Pentapetalae</taxon>
        <taxon>asterids</taxon>
        <taxon>campanulids</taxon>
        <taxon>Asterales</taxon>
        <taxon>Asteraceae</taxon>
        <taxon>Asteroideae</taxon>
        <taxon>Heliantheae alliance</taxon>
        <taxon>Heliantheae</taxon>
        <taxon>Ambrosia</taxon>
    </lineage>
</organism>
<protein>
    <submittedName>
        <fullName evidence="2">Uncharacterized protein</fullName>
    </submittedName>
</protein>
<keyword evidence="1" id="KW-0472">Membrane</keyword>
<gene>
    <name evidence="2" type="ORF">M8C21_013389</name>
</gene>
<sequence>MPSIDVNHLKRCHQPENHKITWEWLSFMNSARKDNLQLYHWVRIANGNPLTGDYLFAKYNKSVDVITYTEEEYEKHLTDPISVILISGGTEESYYSGSQENERKHALSWFSLRQSTKSAAHDAELAVTSNTSPERIEKTTAPVETASPSYMQLTSGAAPLLLMVDDTAAAAASLHELQVYARTYALDQMVQAASSAAGLQTIKRVDQFLQELKVNLKPKVPTKAVCVEHLELRKDIPTLLNLQKLLHNKEEGSSSPGGVWLHSLVENGDAIVAWAVLDAKYDSSNVHTGMALVVFLDISAELYKAGVEDNVEAYILFAGAELMWLGLDRSRLGFALACIVGLACPLAEIPVMKLFHLWYYPQANIEILGQGLVTWTLTCYFAYTTFLIALSRWLKTAVTDAMAER</sequence>
<keyword evidence="3" id="KW-1185">Reference proteome</keyword>
<dbReference type="Gene3D" id="1.10.10.60">
    <property type="entry name" value="Homeodomain-like"/>
    <property type="match status" value="1"/>
</dbReference>
<proteinExistence type="predicted"/>
<keyword evidence="1" id="KW-1133">Transmembrane helix</keyword>
<dbReference type="Proteomes" id="UP001206925">
    <property type="component" value="Unassembled WGS sequence"/>
</dbReference>
<dbReference type="EMBL" id="JAMZMK010005881">
    <property type="protein sequence ID" value="KAI7751530.1"/>
    <property type="molecule type" value="Genomic_DNA"/>
</dbReference>
<accession>A0AAD5D1W3</accession>
<evidence type="ECO:0000313" key="3">
    <source>
        <dbReference type="Proteomes" id="UP001206925"/>
    </source>
</evidence>
<name>A0AAD5D1W3_AMBAR</name>
<dbReference type="AlphaFoldDB" id="A0AAD5D1W3"/>